<evidence type="ECO:0000256" key="2">
    <source>
        <dbReference type="ARBA" id="ARBA00023002"/>
    </source>
</evidence>
<dbReference type="AlphaFoldDB" id="F8JJV4"/>
<accession>F8JJV4</accession>
<evidence type="ECO:0000259" key="3">
    <source>
        <dbReference type="SMART" id="SM00829"/>
    </source>
</evidence>
<dbReference type="SUPFAM" id="SSF51735">
    <property type="entry name" value="NAD(P)-binding Rossmann-fold domains"/>
    <property type="match status" value="1"/>
</dbReference>
<keyword evidence="4" id="KW-0614">Plasmid</keyword>
<protein>
    <submittedName>
        <fullName evidence="4">Alcohol dehydrogenase, putative</fullName>
    </submittedName>
</protein>
<evidence type="ECO:0000313" key="4">
    <source>
        <dbReference type="EMBL" id="AEW98620.1"/>
    </source>
</evidence>
<dbReference type="SMART" id="SM00829">
    <property type="entry name" value="PKS_ER"/>
    <property type="match status" value="1"/>
</dbReference>
<dbReference type="GO" id="GO:0070402">
    <property type="term" value="F:NADPH binding"/>
    <property type="evidence" value="ECO:0007669"/>
    <property type="project" value="TreeGrafter"/>
</dbReference>
<dbReference type="Gene3D" id="3.40.50.720">
    <property type="entry name" value="NAD(P)-binding Rossmann-like Domain"/>
    <property type="match status" value="1"/>
</dbReference>
<gene>
    <name evidence="4" type="ordered locus">SCATT_p04270</name>
</gene>
<keyword evidence="1" id="KW-0521">NADP</keyword>
<feature type="domain" description="Enoyl reductase (ER)" evidence="3">
    <location>
        <begin position="10"/>
        <end position="325"/>
    </location>
</feature>
<reference evidence="5" key="1">
    <citation type="submission" date="2011-12" db="EMBL/GenBank/DDBJ databases">
        <title>Complete genome sequence of Streptomyces cattleya strain DSM 46488.</title>
        <authorList>
            <person name="Ou H.-Y."/>
            <person name="Li P."/>
            <person name="Zhao C."/>
            <person name="O'Hagan D."/>
            <person name="Deng Z."/>
        </authorList>
    </citation>
    <scope>NUCLEOTIDE SEQUENCE [LARGE SCALE GENOMIC DNA]</scope>
    <source>
        <strain evidence="5">ATCC 35852 / DSM 46488 / JCM 4925 / NBRC 14057 / NRRL 8057</strain>
        <plasmid evidence="5">Plasmid pSCATT</plasmid>
    </source>
</reference>
<dbReference type="Proteomes" id="UP000007842">
    <property type="component" value="Plasmid pSCATT"/>
</dbReference>
<dbReference type="KEGG" id="sct:SCAT_p1297"/>
<dbReference type="SUPFAM" id="SSF50129">
    <property type="entry name" value="GroES-like"/>
    <property type="match status" value="1"/>
</dbReference>
<proteinExistence type="predicted"/>
<dbReference type="EMBL" id="CP003229">
    <property type="protein sequence ID" value="AEW98620.1"/>
    <property type="molecule type" value="Genomic_DNA"/>
</dbReference>
<dbReference type="InterPro" id="IPR036291">
    <property type="entry name" value="NAD(P)-bd_dom_sf"/>
</dbReference>
<dbReference type="PATRIC" id="fig|1003195.11.peg.1256"/>
<dbReference type="HOGENOM" id="CLU_026673_3_1_11"/>
<keyword evidence="5" id="KW-1185">Reference proteome</keyword>
<keyword evidence="2" id="KW-0560">Oxidoreductase</keyword>
<sequence length="328" mass="34112">MLRCVVRSFGPAARVVATEEYRPPEPGPGEVAVRMALAAVNPSDLLTVSGAYASRTVLPFVPGFEGVGVVAAVGPGVTGLVPGERVLPLGSAGAWQQIKVTEARWCFPVLPELTDEQAATSYINPLTAWRMTRRYVPAPAAVVVNAAGSAIGRMIVRMLNRAGTEPVAVVRHPRGYQRLAGLRTAAVVCTANEPVRRALPEAVRAAAGGVAPAVVLDAVGGAEGAALARALAPGGTLVHYGLLSGRPLPPALAAERPDVRVVLFRLRDWVHSAGRDEVERALTEVQRLVADGTAASAVAHVVPLAEVRRAIGLEAAPGRPGKVLLRIG</sequence>
<accession>G8XFY1</accession>
<organism evidence="4 5">
    <name type="scientific">Streptantibioticus cattleyicolor (strain ATCC 35852 / DSM 46488 / JCM 4925 / NBRC 14057 / NRRL 8057)</name>
    <name type="common">Streptomyces cattleya</name>
    <dbReference type="NCBI Taxonomy" id="1003195"/>
    <lineage>
        <taxon>Bacteria</taxon>
        <taxon>Bacillati</taxon>
        <taxon>Actinomycetota</taxon>
        <taxon>Actinomycetes</taxon>
        <taxon>Kitasatosporales</taxon>
        <taxon>Streptomycetaceae</taxon>
        <taxon>Streptantibioticus</taxon>
    </lineage>
</organism>
<dbReference type="InterPro" id="IPR013154">
    <property type="entry name" value="ADH-like_N"/>
</dbReference>
<dbReference type="Pfam" id="PF13602">
    <property type="entry name" value="ADH_zinc_N_2"/>
    <property type="match status" value="1"/>
</dbReference>
<name>F8JJV4_STREN</name>
<dbReference type="Pfam" id="PF08240">
    <property type="entry name" value="ADH_N"/>
    <property type="match status" value="1"/>
</dbReference>
<dbReference type="GO" id="GO:0016651">
    <property type="term" value="F:oxidoreductase activity, acting on NAD(P)H"/>
    <property type="evidence" value="ECO:0007669"/>
    <property type="project" value="TreeGrafter"/>
</dbReference>
<geneLocation type="plasmid" evidence="4 5">
    <name>pSCATT</name>
</geneLocation>
<dbReference type="CDD" id="cd05282">
    <property type="entry name" value="ETR_like"/>
    <property type="match status" value="1"/>
</dbReference>
<dbReference type="RefSeq" id="WP_014151744.1">
    <property type="nucleotide sequence ID" value="NC_016113.1"/>
</dbReference>
<dbReference type="InterPro" id="IPR011032">
    <property type="entry name" value="GroES-like_sf"/>
</dbReference>
<dbReference type="Gene3D" id="3.90.180.10">
    <property type="entry name" value="Medium-chain alcohol dehydrogenases, catalytic domain"/>
    <property type="match status" value="1"/>
</dbReference>
<dbReference type="InterPro" id="IPR020843">
    <property type="entry name" value="ER"/>
</dbReference>
<dbReference type="PANTHER" id="PTHR48106">
    <property type="entry name" value="QUINONE OXIDOREDUCTASE PIG3-RELATED"/>
    <property type="match status" value="1"/>
</dbReference>
<evidence type="ECO:0000313" key="5">
    <source>
        <dbReference type="Proteomes" id="UP000007842"/>
    </source>
</evidence>
<dbReference type="KEGG" id="scy:SCATT_p04270"/>
<evidence type="ECO:0000256" key="1">
    <source>
        <dbReference type="ARBA" id="ARBA00022857"/>
    </source>
</evidence>
<dbReference type="PANTHER" id="PTHR48106:SF2">
    <property type="entry name" value="ZN2+-BINDING DEHYDROGENASE"/>
    <property type="match status" value="1"/>
</dbReference>